<comment type="similarity">
    <text evidence="1">Belongs to the CoA-transferase III family.</text>
</comment>
<dbReference type="PANTHER" id="PTHR48228:SF6">
    <property type="entry name" value="L-CARNITINE COA-TRANSFERASE"/>
    <property type="match status" value="1"/>
</dbReference>
<accession>A0ABP6Q9G8</accession>
<reference evidence="4" key="1">
    <citation type="journal article" date="2019" name="Int. J. Syst. Evol. Microbiol.">
        <title>The Global Catalogue of Microorganisms (GCM) 10K type strain sequencing project: providing services to taxonomists for standard genome sequencing and annotation.</title>
        <authorList>
            <consortium name="The Broad Institute Genomics Platform"/>
            <consortium name="The Broad Institute Genome Sequencing Center for Infectious Disease"/>
            <person name="Wu L."/>
            <person name="Ma J."/>
        </authorList>
    </citation>
    <scope>NUCLEOTIDE SEQUENCE [LARGE SCALE GENOMIC DNA]</scope>
    <source>
        <strain evidence="4">JCM 9377</strain>
    </source>
</reference>
<dbReference type="Gene3D" id="3.40.50.10540">
    <property type="entry name" value="Crotonobetainyl-coa:carnitine coa-transferase, domain 1"/>
    <property type="match status" value="1"/>
</dbReference>
<gene>
    <name evidence="3" type="ORF">GCM10010468_17410</name>
</gene>
<evidence type="ECO:0000256" key="1">
    <source>
        <dbReference type="ARBA" id="ARBA00008383"/>
    </source>
</evidence>
<dbReference type="PANTHER" id="PTHR48228">
    <property type="entry name" value="SUCCINYL-COA--D-CITRAMALATE COA-TRANSFERASE"/>
    <property type="match status" value="1"/>
</dbReference>
<evidence type="ECO:0000313" key="4">
    <source>
        <dbReference type="Proteomes" id="UP001501237"/>
    </source>
</evidence>
<keyword evidence="2 3" id="KW-0808">Transferase</keyword>
<dbReference type="InterPro" id="IPR023606">
    <property type="entry name" value="CoA-Trfase_III_dom_1_sf"/>
</dbReference>
<dbReference type="InterPro" id="IPR044855">
    <property type="entry name" value="CoA-Trfase_III_dom3_sf"/>
</dbReference>
<keyword evidence="4" id="KW-1185">Reference proteome</keyword>
<dbReference type="RefSeq" id="WP_344824433.1">
    <property type="nucleotide sequence ID" value="NZ_BAAAUV010000004.1"/>
</dbReference>
<organism evidence="3 4">
    <name type="scientific">Actinocorallia longicatena</name>
    <dbReference type="NCBI Taxonomy" id="111803"/>
    <lineage>
        <taxon>Bacteria</taxon>
        <taxon>Bacillati</taxon>
        <taxon>Actinomycetota</taxon>
        <taxon>Actinomycetes</taxon>
        <taxon>Streptosporangiales</taxon>
        <taxon>Thermomonosporaceae</taxon>
        <taxon>Actinocorallia</taxon>
    </lineage>
</organism>
<dbReference type="Proteomes" id="UP001501237">
    <property type="component" value="Unassembled WGS sequence"/>
</dbReference>
<dbReference type="SUPFAM" id="SSF89796">
    <property type="entry name" value="CoA-transferase family III (CaiB/BaiF)"/>
    <property type="match status" value="1"/>
</dbReference>
<evidence type="ECO:0000313" key="3">
    <source>
        <dbReference type="EMBL" id="GAA3203355.1"/>
    </source>
</evidence>
<dbReference type="EMBL" id="BAAAUV010000004">
    <property type="protein sequence ID" value="GAA3203355.1"/>
    <property type="molecule type" value="Genomic_DNA"/>
</dbReference>
<evidence type="ECO:0000256" key="2">
    <source>
        <dbReference type="ARBA" id="ARBA00022679"/>
    </source>
</evidence>
<dbReference type="Gene3D" id="3.30.1540.10">
    <property type="entry name" value="formyl-coa transferase, domain 3"/>
    <property type="match status" value="1"/>
</dbReference>
<protein>
    <submittedName>
        <fullName evidence="3">CoA transferase</fullName>
    </submittedName>
</protein>
<dbReference type="Pfam" id="PF02515">
    <property type="entry name" value="CoA_transf_3"/>
    <property type="match status" value="1"/>
</dbReference>
<comment type="caution">
    <text evidence="3">The sequence shown here is derived from an EMBL/GenBank/DDBJ whole genome shotgun (WGS) entry which is preliminary data.</text>
</comment>
<dbReference type="InterPro" id="IPR003673">
    <property type="entry name" value="CoA-Trfase_fam_III"/>
</dbReference>
<proteinExistence type="inferred from homology"/>
<dbReference type="GO" id="GO:0016740">
    <property type="term" value="F:transferase activity"/>
    <property type="evidence" value="ECO:0007669"/>
    <property type="project" value="UniProtKB-KW"/>
</dbReference>
<dbReference type="InterPro" id="IPR050509">
    <property type="entry name" value="CoA-transferase_III"/>
</dbReference>
<sequence>MRSGPLTGVVVLDLATLFAGPLAATILGDYGADVIKIEHPAKGDPSRTHGHTKDGHGLWWKMLGRNKRTVTCDLGSPEGADLLRRLAATADVLIENFRPGTLERWGLSPETLHAANPRLVVARVTGFGQFGPYAGRPGFGTLAESMSGFAAMTGEPEGPPTLPPFGLADGIAALTCAQAVMTALFHAARTGEGQVVDLAIIEPLLTVLGPQATVWDQLGIVQERTGNRSVNNAPRNTYRTRDGRWLAVSTSAQSIAERVLTLVGHPEVCAEPWFATGGGRAAHADLLDGLVGSWIAERDADEVVRAFTEAQAAVAPVYDIRDVFEDPQYRALDSITTVDDPDLGPLRMQNVLYRLDRTPGSVRWTGRARGADNAEVYSGLGLDDGDLAALEAKGVI</sequence>
<name>A0ABP6Q9G8_9ACTN</name>